<dbReference type="RefSeq" id="WP_305730965.1">
    <property type="nucleotide sequence ID" value="NZ_OW150024.1"/>
</dbReference>
<keyword evidence="2" id="KW-0966">Cell projection</keyword>
<keyword evidence="2" id="KW-0969">Cilium</keyword>
<sequence length="166" mass="18839">MGAVATVALTAPQGSDQRQPVSGDPVPPTRAAREERAIQETRRQQLAEREAALAAKEEELKKLGEKIDSQLKALEETKKKYEELLKAEEERQKQLQGERVTKMVKLFKTLKAAESAKLLDKMEEGEARLILDRLDTKTVAKLVPNISQPRTIRWVNENLQRRGEKQ</sequence>
<evidence type="ECO:0000313" key="3">
    <source>
        <dbReference type="Proteomes" id="UP001295463"/>
    </source>
</evidence>
<reference evidence="2 3" key="1">
    <citation type="submission" date="2022-03" db="EMBL/GenBank/DDBJ databases">
        <authorList>
            <person name="Koch H."/>
        </authorList>
    </citation>
    <scope>NUCLEOTIDE SEQUENCE [LARGE SCALE GENOMIC DNA]</scope>
    <source>
        <strain evidence="2 3">G1</strain>
    </source>
</reference>
<dbReference type="Proteomes" id="UP001295463">
    <property type="component" value="Chromosome"/>
</dbReference>
<protein>
    <submittedName>
        <fullName evidence="2">Flagellar protein flbB</fullName>
    </submittedName>
</protein>
<evidence type="ECO:0000256" key="1">
    <source>
        <dbReference type="SAM" id="MobiDB-lite"/>
    </source>
</evidence>
<gene>
    <name evidence="2" type="ORF">GEAMG1_0169</name>
</gene>
<organism evidence="2 3">
    <name type="scientific">Trichlorobacter ammonificans</name>
    <dbReference type="NCBI Taxonomy" id="2916410"/>
    <lineage>
        <taxon>Bacteria</taxon>
        <taxon>Pseudomonadati</taxon>
        <taxon>Thermodesulfobacteriota</taxon>
        <taxon>Desulfuromonadia</taxon>
        <taxon>Geobacterales</taxon>
        <taxon>Geobacteraceae</taxon>
        <taxon>Trichlorobacter</taxon>
    </lineage>
</organism>
<dbReference type="EMBL" id="OW150024">
    <property type="protein sequence ID" value="CAH2029991.1"/>
    <property type="molecule type" value="Genomic_DNA"/>
</dbReference>
<feature type="region of interest" description="Disordered" evidence="1">
    <location>
        <begin position="1"/>
        <end position="47"/>
    </location>
</feature>
<feature type="compositionally biased region" description="Basic and acidic residues" evidence="1">
    <location>
        <begin position="31"/>
        <end position="47"/>
    </location>
</feature>
<keyword evidence="2" id="KW-0282">Flagellum</keyword>
<keyword evidence="3" id="KW-1185">Reference proteome</keyword>
<name>A0ABN8HDT9_9BACT</name>
<proteinExistence type="predicted"/>
<accession>A0ABN8HDT9</accession>
<evidence type="ECO:0000313" key="2">
    <source>
        <dbReference type="EMBL" id="CAH2029991.1"/>
    </source>
</evidence>